<name>A0A6I8LUV8_9PSEU</name>
<feature type="region of interest" description="Disordered" evidence="3">
    <location>
        <begin position="253"/>
        <end position="272"/>
    </location>
</feature>
<reference evidence="5 6" key="1">
    <citation type="submission" date="2019-09" db="EMBL/GenBank/DDBJ databases">
        <authorList>
            <person name="Leyn A S."/>
        </authorList>
    </citation>
    <scope>NUCLEOTIDE SEQUENCE [LARGE SCALE GENOMIC DNA]</scope>
    <source>
        <strain evidence="5">AA231_1</strain>
    </source>
</reference>
<protein>
    <recommendedName>
        <fullName evidence="4">HTH merR-type domain-containing protein</fullName>
    </recommendedName>
</protein>
<dbReference type="RefSeq" id="WP_155545603.1">
    <property type="nucleotide sequence ID" value="NZ_CABVGP010000002.1"/>
</dbReference>
<dbReference type="SMART" id="SM00422">
    <property type="entry name" value="HTH_MERR"/>
    <property type="match status" value="1"/>
</dbReference>
<dbReference type="SUPFAM" id="SSF46955">
    <property type="entry name" value="Putative DNA-binding domain"/>
    <property type="match status" value="1"/>
</dbReference>
<dbReference type="InterPro" id="IPR047057">
    <property type="entry name" value="MerR_fam"/>
</dbReference>
<organism evidence="5 6">
    <name type="scientific">Amycolatopsis camponoti</name>
    <dbReference type="NCBI Taxonomy" id="2606593"/>
    <lineage>
        <taxon>Bacteria</taxon>
        <taxon>Bacillati</taxon>
        <taxon>Actinomycetota</taxon>
        <taxon>Actinomycetes</taxon>
        <taxon>Pseudonocardiales</taxon>
        <taxon>Pseudonocardiaceae</taxon>
        <taxon>Amycolatopsis</taxon>
    </lineage>
</organism>
<keyword evidence="1" id="KW-0238">DNA-binding</keyword>
<dbReference type="EMBL" id="CABVGP010000002">
    <property type="protein sequence ID" value="VVJ20513.1"/>
    <property type="molecule type" value="Genomic_DNA"/>
</dbReference>
<dbReference type="InterPro" id="IPR000551">
    <property type="entry name" value="MerR-type_HTH_dom"/>
</dbReference>
<evidence type="ECO:0000313" key="6">
    <source>
        <dbReference type="Proteomes" id="UP000399805"/>
    </source>
</evidence>
<evidence type="ECO:0000256" key="1">
    <source>
        <dbReference type="ARBA" id="ARBA00023125"/>
    </source>
</evidence>
<dbReference type="PANTHER" id="PTHR30204">
    <property type="entry name" value="REDOX-CYCLING DRUG-SENSING TRANSCRIPTIONAL ACTIVATOR SOXR"/>
    <property type="match status" value="1"/>
</dbReference>
<dbReference type="Pfam" id="PF07739">
    <property type="entry name" value="TipAS"/>
    <property type="match status" value="1"/>
</dbReference>
<gene>
    <name evidence="5" type="ORF">AA23TX_05534</name>
</gene>
<dbReference type="Gene3D" id="1.10.1660.10">
    <property type="match status" value="1"/>
</dbReference>
<dbReference type="Proteomes" id="UP000399805">
    <property type="component" value="Unassembled WGS sequence"/>
</dbReference>
<dbReference type="InterPro" id="IPR009061">
    <property type="entry name" value="DNA-bd_dom_put_sf"/>
</dbReference>
<feature type="compositionally biased region" description="Acidic residues" evidence="3">
    <location>
        <begin position="257"/>
        <end position="272"/>
    </location>
</feature>
<dbReference type="PROSITE" id="PS00552">
    <property type="entry name" value="HTH_MERR_1"/>
    <property type="match status" value="1"/>
</dbReference>
<dbReference type="PROSITE" id="PS50937">
    <property type="entry name" value="HTH_MERR_2"/>
    <property type="match status" value="1"/>
</dbReference>
<evidence type="ECO:0000256" key="3">
    <source>
        <dbReference type="SAM" id="MobiDB-lite"/>
    </source>
</evidence>
<feature type="domain" description="HTH merR-type" evidence="4">
    <location>
        <begin position="5"/>
        <end position="74"/>
    </location>
</feature>
<keyword evidence="6" id="KW-1185">Reference proteome</keyword>
<proteinExistence type="predicted"/>
<keyword evidence="2" id="KW-0175">Coiled coil</keyword>
<dbReference type="InterPro" id="IPR012925">
    <property type="entry name" value="TipAS_dom"/>
</dbReference>
<accession>A0A6I8LUV8</accession>
<dbReference type="Pfam" id="PF13411">
    <property type="entry name" value="MerR_1"/>
    <property type="match status" value="1"/>
</dbReference>
<evidence type="ECO:0000259" key="4">
    <source>
        <dbReference type="PROSITE" id="PS50937"/>
    </source>
</evidence>
<dbReference type="PRINTS" id="PR00040">
    <property type="entry name" value="HTHMERR"/>
</dbReference>
<dbReference type="AlphaFoldDB" id="A0A6I8LUV8"/>
<feature type="coiled-coil region" evidence="2">
    <location>
        <begin position="83"/>
        <end position="117"/>
    </location>
</feature>
<dbReference type="GO" id="GO:0003700">
    <property type="term" value="F:DNA-binding transcription factor activity"/>
    <property type="evidence" value="ECO:0007669"/>
    <property type="project" value="InterPro"/>
</dbReference>
<sequence>MSERRWSIGELARASGVTVRTLHHYDRIGLVSPAERTPAGHRRYVEADVRRLYRVRTLCGMGLSLDEVAVVLRNAADDLGSLRGLLTAQLADLEARAARVEESAQRLRGLLARLAEAAMPAPEQFLAALEPMSVEAGRYLSAAQLETITGRAARLGGGAIETLKAEWLELFTRLRRHLLDGTPVDAPAVQELVARWRTTAAAFHPGDRRFEAATTALWEDNRAGLGRDLDERLGWAGPGGAAEVVDYLRKARAAGEDAPEDISEDIPEEKDE</sequence>
<evidence type="ECO:0000256" key="2">
    <source>
        <dbReference type="SAM" id="Coils"/>
    </source>
</evidence>
<dbReference type="CDD" id="cd01106">
    <property type="entry name" value="HTH_TipAL-Mta"/>
    <property type="match status" value="1"/>
</dbReference>
<evidence type="ECO:0000313" key="5">
    <source>
        <dbReference type="EMBL" id="VVJ20513.1"/>
    </source>
</evidence>
<dbReference type="PANTHER" id="PTHR30204:SF90">
    <property type="entry name" value="HTH-TYPE TRANSCRIPTIONAL ACTIVATOR MTA"/>
    <property type="match status" value="1"/>
</dbReference>
<dbReference type="GO" id="GO:0003677">
    <property type="term" value="F:DNA binding"/>
    <property type="evidence" value="ECO:0007669"/>
    <property type="project" value="UniProtKB-KW"/>
</dbReference>